<keyword evidence="12 18" id="KW-0472">Membrane</keyword>
<comment type="function">
    <text evidence="15">Catalyzes the first committed step in the biosynthesis of complex N-glycans. It controls conversion of high mannose to complex N-glycans; the final hydrolytic step in the N-glycan maturation pathway.</text>
</comment>
<evidence type="ECO:0000256" key="4">
    <source>
        <dbReference type="ARBA" id="ARBA00011748"/>
    </source>
</evidence>
<dbReference type="InterPro" id="IPR011682">
    <property type="entry name" value="Glyco_hydro_38_C"/>
</dbReference>
<evidence type="ECO:0000313" key="21">
    <source>
        <dbReference type="Proteomes" id="UP000002358"/>
    </source>
</evidence>
<dbReference type="GO" id="GO:0004572">
    <property type="term" value="F:mannosyl-oligosaccharide 1,3-1,6-alpha-mannosidase activity"/>
    <property type="evidence" value="ECO:0007669"/>
    <property type="project" value="UniProtKB-EC"/>
</dbReference>
<name>A0A7M7G2Y6_NASVI</name>
<evidence type="ECO:0000256" key="10">
    <source>
        <dbReference type="ARBA" id="ARBA00022989"/>
    </source>
</evidence>
<dbReference type="Pfam" id="PF07748">
    <property type="entry name" value="Glyco_hydro_38C"/>
    <property type="match status" value="1"/>
</dbReference>
<keyword evidence="11" id="KW-0333">Golgi apparatus</keyword>
<dbReference type="EnsemblMetazoa" id="XM_001600973">
    <property type="protein sequence ID" value="XP_001601023"/>
    <property type="gene ID" value="LOC100116564"/>
</dbReference>
<evidence type="ECO:0000256" key="3">
    <source>
        <dbReference type="ARBA" id="ARBA00009792"/>
    </source>
</evidence>
<protein>
    <recommendedName>
        <fullName evidence="17">Alpha-mannosidase</fullName>
        <ecNumber evidence="17">3.2.1.-</ecNumber>
    </recommendedName>
</protein>
<dbReference type="Proteomes" id="UP000002358">
    <property type="component" value="Chromosome 2"/>
</dbReference>
<dbReference type="FunFam" id="3.20.110.10:FF:000003">
    <property type="entry name" value="Alpha-mannosidase"/>
    <property type="match status" value="1"/>
</dbReference>
<dbReference type="GO" id="GO:0000139">
    <property type="term" value="C:Golgi membrane"/>
    <property type="evidence" value="ECO:0007669"/>
    <property type="project" value="UniProtKB-SubCell"/>
</dbReference>
<dbReference type="InterPro" id="IPR011330">
    <property type="entry name" value="Glyco_hydro/deAcase_b/a-brl"/>
</dbReference>
<evidence type="ECO:0000256" key="7">
    <source>
        <dbReference type="ARBA" id="ARBA00022801"/>
    </source>
</evidence>
<evidence type="ECO:0000256" key="15">
    <source>
        <dbReference type="ARBA" id="ARBA00059516"/>
    </source>
</evidence>
<organism evidence="20 21">
    <name type="scientific">Nasonia vitripennis</name>
    <name type="common">Parasitic wasp</name>
    <dbReference type="NCBI Taxonomy" id="7425"/>
    <lineage>
        <taxon>Eukaryota</taxon>
        <taxon>Metazoa</taxon>
        <taxon>Ecdysozoa</taxon>
        <taxon>Arthropoda</taxon>
        <taxon>Hexapoda</taxon>
        <taxon>Insecta</taxon>
        <taxon>Pterygota</taxon>
        <taxon>Neoptera</taxon>
        <taxon>Endopterygota</taxon>
        <taxon>Hymenoptera</taxon>
        <taxon>Apocrita</taxon>
        <taxon>Proctotrupomorpha</taxon>
        <taxon>Chalcidoidea</taxon>
        <taxon>Pteromalidae</taxon>
        <taxon>Pteromalinae</taxon>
        <taxon>Nasonia</taxon>
    </lineage>
</organism>
<keyword evidence="7 17" id="KW-0378">Hydrolase</keyword>
<sequence>MKARKLFAALGAGLILACCVMIYLMLDVTLFPQSRGSKSNVKDNQWLHFESRIAKLEEELNRHHRAMNALQAAAQVKVEAPLDDRHQNLNPFGYFKPEKPAVCTVNFRQTPEVDIQMLEVYKQLKFDNPDGGVWKQGWSIKYDEKQWHPNRKLKVFVVPHSHNDPGWLNTFEKYYTYQTQGILNNMVTKLSEDRRRKFIWAEISFFKLWWDEQSQSTRDVVKRLVHDGQLEIVAGGYVMPDESVSHWMAQLTQLTEGHQWLKTNLDYVPNVGWAIDPFGLSPTMPYLLKGAGLENVVIQRVHYSVKKKLAQDKHLEFRWRQLWDNDGSTAIFTHMMPFYSYDIPHTCGPDPKVCCQFDFYRLPSFGFTCPWKIPPKAITKANVGERAAILLDQYRKKAQLFKTNVVLIPLGDDFRYSHVTEWDAQFPNYQKLFDYMNSDRQMNVQIQFGTLSDYFEAVRSQKSIEEYPSLSGDFFTYSDRDDHYWSGYYTSRPFHKRLDRVLIGSLRGAELLSTIAWMKGNDHLIEDKMASRLDVARRWHSIFQHHDGVTGTARDHVVIDYAQKMIVALNNSAHILQQSVAHLMRSPQKSPVDLETLYLSLDENRSYHTSPGDKYVVSLGDDITARKILFYNSLPRTRTKVASIYVSSPWVRVTDKMGRPIQCQISPVWVSPAAISAARYELSFLVTVPAFGLTTYIVHALHGTTLPEESYLANVTVYNTAIPLSPVPGFNNVQTYPSVQEFSISQRPELSAAFGKTGLLKALRVSDKTYPVHLEFVKYGTRGAGQDKSGAYLFLPDKPEPDPVLTGNSRIVHLVTGPILSRVFTDLPYVKHICTLYNSSGSDGLGLHITNEVDITETQNFELAMRINTDIASGDVFYTDLNGLNIIKRQRFAKIPTQGNYYPLAAAGYIEDERIRMSIITGQPLGASSMSSGQFEIMQDRRLMQDDNRGLSQGVTDNLLTFHKFVLLLEKRQESCQQPTPPIEHPAGLLSLAGHLSLDDMLHPVLALHPRTNTDLYLNPTFAPLGSNLPADLSVVSLRVIPIPDGAGKGVGMVLHRQALNLCWGDAALQQLFPVSKTGEIDLSKFLGNMQDWTISEAPLTFTNVGPSKRSPIVSLCPHQLVSLLFHKTES</sequence>
<dbReference type="SUPFAM" id="SSF88713">
    <property type="entry name" value="Glycoside hydrolase/deacetylase"/>
    <property type="match status" value="1"/>
</dbReference>
<evidence type="ECO:0000256" key="2">
    <source>
        <dbReference type="ARBA" id="ARBA00004922"/>
    </source>
</evidence>
<dbReference type="Gene3D" id="3.20.110.10">
    <property type="entry name" value="Glycoside hydrolase 38, N terminal domain"/>
    <property type="match status" value="1"/>
</dbReference>
<keyword evidence="5 18" id="KW-0812">Transmembrane</keyword>
<dbReference type="GO" id="GO:0006491">
    <property type="term" value="P:N-glycan processing"/>
    <property type="evidence" value="ECO:0007669"/>
    <property type="project" value="TreeGrafter"/>
</dbReference>
<reference evidence="20" key="1">
    <citation type="submission" date="2021-01" db="UniProtKB">
        <authorList>
            <consortium name="EnsemblMetazoa"/>
        </authorList>
    </citation>
    <scope>IDENTIFICATION</scope>
</reference>
<evidence type="ECO:0000256" key="8">
    <source>
        <dbReference type="ARBA" id="ARBA00022833"/>
    </source>
</evidence>
<comment type="pathway">
    <text evidence="2">Protein modification; protein glycosylation.</text>
</comment>
<dbReference type="InterPro" id="IPR000602">
    <property type="entry name" value="Glyco_hydro_38_N"/>
</dbReference>
<evidence type="ECO:0000256" key="14">
    <source>
        <dbReference type="ARBA" id="ARBA00023295"/>
    </source>
</evidence>
<dbReference type="EC" id="3.2.1.-" evidence="17"/>
<dbReference type="Pfam" id="PF09261">
    <property type="entry name" value="Alpha-mann_mid"/>
    <property type="match status" value="1"/>
</dbReference>
<keyword evidence="8 17" id="KW-0862">Zinc</keyword>
<evidence type="ECO:0000259" key="19">
    <source>
        <dbReference type="SMART" id="SM00872"/>
    </source>
</evidence>
<gene>
    <name evidence="20" type="primary">100116564</name>
</gene>
<evidence type="ECO:0000256" key="13">
    <source>
        <dbReference type="ARBA" id="ARBA00023157"/>
    </source>
</evidence>
<evidence type="ECO:0000256" key="1">
    <source>
        <dbReference type="ARBA" id="ARBA00004323"/>
    </source>
</evidence>
<dbReference type="PANTHER" id="PTHR11607:SF3">
    <property type="entry name" value="LYSOSOMAL ALPHA-MANNOSIDASE"/>
    <property type="match status" value="1"/>
</dbReference>
<dbReference type="InterPro" id="IPR013780">
    <property type="entry name" value="Glyco_hydro_b"/>
</dbReference>
<dbReference type="PANTHER" id="PTHR11607">
    <property type="entry name" value="ALPHA-MANNOSIDASE"/>
    <property type="match status" value="1"/>
</dbReference>
<dbReference type="InterPro" id="IPR011013">
    <property type="entry name" value="Gal_mutarotase_sf_dom"/>
</dbReference>
<evidence type="ECO:0000256" key="9">
    <source>
        <dbReference type="ARBA" id="ARBA00022968"/>
    </source>
</evidence>
<evidence type="ECO:0000256" key="11">
    <source>
        <dbReference type="ARBA" id="ARBA00023034"/>
    </source>
</evidence>
<dbReference type="Gene3D" id="1.20.1270.50">
    <property type="entry name" value="Glycoside hydrolase family 38, central domain"/>
    <property type="match status" value="1"/>
</dbReference>
<evidence type="ECO:0000256" key="17">
    <source>
        <dbReference type="RuleBase" id="RU361199"/>
    </source>
</evidence>
<feature type="domain" description="Glycoside hydrolase family 38 central" evidence="19">
    <location>
        <begin position="483"/>
        <end position="565"/>
    </location>
</feature>
<dbReference type="Gene3D" id="2.70.98.30">
    <property type="entry name" value="Golgi alpha-mannosidase II, domain 4"/>
    <property type="match status" value="1"/>
</dbReference>
<accession>A0A7M7G2Y6</accession>
<dbReference type="AlphaFoldDB" id="A0A7M7G2Y6"/>
<dbReference type="GO" id="GO:0030246">
    <property type="term" value="F:carbohydrate binding"/>
    <property type="evidence" value="ECO:0007669"/>
    <property type="project" value="InterPro"/>
</dbReference>
<keyword evidence="9" id="KW-0735">Signal-anchor</keyword>
<dbReference type="InterPro" id="IPR048534">
    <property type="entry name" value="Man2a1-like_dom"/>
</dbReference>
<comment type="subcellular location">
    <subcellularLocation>
        <location evidence="1">Golgi apparatus membrane</location>
        <topology evidence="1">Single-pass type II membrane protein</topology>
    </subcellularLocation>
</comment>
<dbReference type="GO" id="GO:0006013">
    <property type="term" value="P:mannose metabolic process"/>
    <property type="evidence" value="ECO:0007669"/>
    <property type="project" value="InterPro"/>
</dbReference>
<evidence type="ECO:0000256" key="12">
    <source>
        <dbReference type="ARBA" id="ARBA00023136"/>
    </source>
</evidence>
<evidence type="ECO:0000256" key="6">
    <source>
        <dbReference type="ARBA" id="ARBA00022723"/>
    </source>
</evidence>
<dbReference type="GO" id="GO:0046872">
    <property type="term" value="F:metal ion binding"/>
    <property type="evidence" value="ECO:0007669"/>
    <property type="project" value="UniProtKB-KW"/>
</dbReference>
<dbReference type="Pfam" id="PF01074">
    <property type="entry name" value="Glyco_hydro_38N"/>
    <property type="match status" value="1"/>
</dbReference>
<dbReference type="InterPro" id="IPR050843">
    <property type="entry name" value="Glycosyl_Hydrlase_38"/>
</dbReference>
<dbReference type="PROSITE" id="PS51257">
    <property type="entry name" value="PROKAR_LIPOPROTEIN"/>
    <property type="match status" value="1"/>
</dbReference>
<dbReference type="InParanoid" id="A0A7M7G2Y6"/>
<keyword evidence="21" id="KW-1185">Reference proteome</keyword>
<dbReference type="OrthoDB" id="10261055at2759"/>
<dbReference type="SUPFAM" id="SSF74650">
    <property type="entry name" value="Galactose mutarotase-like"/>
    <property type="match status" value="1"/>
</dbReference>
<dbReference type="OMA" id="ITHYYAM"/>
<dbReference type="SMR" id="A0A7M7G2Y6"/>
<dbReference type="FunCoup" id="A0A7M7G2Y6">
    <property type="interactions" value="684"/>
</dbReference>
<keyword evidence="6 17" id="KW-0479">Metal-binding</keyword>
<dbReference type="SMART" id="SM00872">
    <property type="entry name" value="Alpha-mann_mid"/>
    <property type="match status" value="1"/>
</dbReference>
<dbReference type="SUPFAM" id="SSF88688">
    <property type="entry name" value="Families 57/38 glycoside transferase middle domain"/>
    <property type="match status" value="1"/>
</dbReference>
<keyword evidence="13" id="KW-1015">Disulfide bond</keyword>
<dbReference type="InterPro" id="IPR027291">
    <property type="entry name" value="Glyco_hydro_38_N_sf"/>
</dbReference>
<keyword evidence="10 18" id="KW-1133">Transmembrane helix</keyword>
<dbReference type="Gene3D" id="2.60.40.1180">
    <property type="entry name" value="Golgi alpha-mannosidase II"/>
    <property type="match status" value="1"/>
</dbReference>
<dbReference type="InterPro" id="IPR015341">
    <property type="entry name" value="Glyco_hydro_38_cen"/>
</dbReference>
<comment type="cofactor">
    <cofactor evidence="17">
        <name>Zn(2+)</name>
        <dbReference type="ChEBI" id="CHEBI:29105"/>
    </cofactor>
    <text evidence="17">Binds 1 zinc ion per subunit.</text>
</comment>
<dbReference type="CDD" id="cd10809">
    <property type="entry name" value="GH38N_AMII_GMII_SfManIII_like"/>
    <property type="match status" value="1"/>
</dbReference>
<comment type="similarity">
    <text evidence="3 17">Belongs to the glycosyl hydrolase 38 family.</text>
</comment>
<dbReference type="InterPro" id="IPR037094">
    <property type="entry name" value="Glyco_hydro_38_cen_sf"/>
</dbReference>
<dbReference type="FunFam" id="2.60.40.1180:FF:000019">
    <property type="entry name" value="Alpha-mannosidase 2"/>
    <property type="match status" value="1"/>
</dbReference>
<dbReference type="InterPro" id="IPR028995">
    <property type="entry name" value="Glyco_hydro_57/38_cen_sf"/>
</dbReference>
<keyword evidence="14 17" id="KW-0326">Glycosidase</keyword>
<proteinExistence type="inferred from homology"/>
<dbReference type="FunFam" id="1.20.1270.50:FF:000001">
    <property type="entry name" value="Alpha-mannosidase"/>
    <property type="match status" value="1"/>
</dbReference>
<dbReference type="EnsemblMetazoa" id="XM_008217933">
    <property type="protein sequence ID" value="XP_008216155"/>
    <property type="gene ID" value="LOC100116564"/>
</dbReference>
<comment type="catalytic activity">
    <reaction evidence="16">
        <text>N(4)-{beta-D-GlcNAc-(1-&gt;2)-alpha-D-Man-(1-&gt;3)-[alpha-D-Man-(1-&gt;3)-[alpha-D-Man-(1-&gt;6)]-alpha-D-Man-(1-&gt;6)]-beta-D-Man-(1-&gt;4)-beta-D-GlcNAc-(1-&gt;4)-beta-D-GlcNAc}-L-asparaginyl-[protein] + 2 H2O = 2 alpha-D-mannopyranose + an N(4)-{beta-D-GlcNAc-(1-&gt;2)-alpha-D-Man-(1-&gt;3)-[alpha-D-Man-(1-&gt;6)]-beta-D-Man-(1-&gt;4)-beta-D-GlcNAc-(1-&gt;4)-beta-D-GlcNAc}-L-asparaginyl-[protein]</text>
        <dbReference type="Rhea" id="RHEA:56052"/>
        <dbReference type="Rhea" id="RHEA-COMP:14368"/>
        <dbReference type="Rhea" id="RHEA-COMP:14369"/>
        <dbReference type="ChEBI" id="CHEBI:15377"/>
        <dbReference type="ChEBI" id="CHEBI:28729"/>
        <dbReference type="ChEBI" id="CHEBI:60615"/>
        <dbReference type="ChEBI" id="CHEBI:60625"/>
        <dbReference type="EC" id="3.2.1.114"/>
    </reaction>
</comment>
<evidence type="ECO:0000256" key="16">
    <source>
        <dbReference type="ARBA" id="ARBA00093232"/>
    </source>
</evidence>
<evidence type="ECO:0000313" key="20">
    <source>
        <dbReference type="EnsemblMetazoa" id="XP_001601023"/>
    </source>
</evidence>
<dbReference type="KEGG" id="nvi:100116564"/>
<comment type="subunit">
    <text evidence="4">Homodimer; disulfide-linked.</text>
</comment>
<dbReference type="Pfam" id="PF21260">
    <property type="entry name" value="Laman-like_dom"/>
    <property type="match status" value="1"/>
</dbReference>
<evidence type="ECO:0000256" key="18">
    <source>
        <dbReference type="SAM" id="Phobius"/>
    </source>
</evidence>
<feature type="transmembrane region" description="Helical" evidence="18">
    <location>
        <begin position="7"/>
        <end position="26"/>
    </location>
</feature>
<evidence type="ECO:0000256" key="5">
    <source>
        <dbReference type="ARBA" id="ARBA00022692"/>
    </source>
</evidence>